<accession>A0AAV3U882</accession>
<dbReference type="PANTHER" id="PTHR11804:SF84">
    <property type="entry name" value="SACCHAROLYSIN"/>
    <property type="match status" value="1"/>
</dbReference>
<keyword evidence="6 9" id="KW-0482">Metalloprotease</keyword>
<dbReference type="Proteomes" id="UP001409585">
    <property type="component" value="Unassembled WGS sequence"/>
</dbReference>
<keyword evidence="4 9" id="KW-0378">Hydrolase</keyword>
<reference evidence="13" key="1">
    <citation type="journal article" date="2019" name="Int. J. Syst. Evol. Microbiol.">
        <title>The Global Catalogue of Microorganisms (GCM) 10K type strain sequencing project: providing services to taxonomists for standard genome sequencing and annotation.</title>
        <authorList>
            <consortium name="The Broad Institute Genomics Platform"/>
            <consortium name="The Broad Institute Genome Sequencing Center for Infectious Disease"/>
            <person name="Wu L."/>
            <person name="Ma J."/>
        </authorList>
    </citation>
    <scope>NUCLEOTIDE SEQUENCE [LARGE SCALE GENOMIC DNA]</scope>
    <source>
        <strain evidence="13">JCM 19134</strain>
    </source>
</reference>
<keyword evidence="2 9" id="KW-0645">Protease</keyword>
<dbReference type="InterPro" id="IPR024080">
    <property type="entry name" value="Neurolysin/TOP_N"/>
</dbReference>
<evidence type="ECO:0000259" key="10">
    <source>
        <dbReference type="Pfam" id="PF01432"/>
    </source>
</evidence>
<dbReference type="Pfam" id="PF19310">
    <property type="entry name" value="TOP_N"/>
    <property type="match status" value="1"/>
</dbReference>
<dbReference type="AlphaFoldDB" id="A0AAV3U882"/>
<dbReference type="GO" id="GO:0004222">
    <property type="term" value="F:metalloendopeptidase activity"/>
    <property type="evidence" value="ECO:0007669"/>
    <property type="project" value="UniProtKB-EC"/>
</dbReference>
<feature type="domain" description="Peptidase M3A/M3B catalytic" evidence="10">
    <location>
        <begin position="228"/>
        <end position="685"/>
    </location>
</feature>
<evidence type="ECO:0000313" key="12">
    <source>
        <dbReference type="EMBL" id="GAA4957783.1"/>
    </source>
</evidence>
<dbReference type="GO" id="GO:0046872">
    <property type="term" value="F:metal ion binding"/>
    <property type="evidence" value="ECO:0007669"/>
    <property type="project" value="UniProtKB-UniRule"/>
</dbReference>
<dbReference type="InterPro" id="IPR024079">
    <property type="entry name" value="MetalloPept_cat_dom_sf"/>
</dbReference>
<feature type="domain" description="Oligopeptidase A N-terminal" evidence="11">
    <location>
        <begin position="49"/>
        <end position="154"/>
    </location>
</feature>
<dbReference type="InterPro" id="IPR024077">
    <property type="entry name" value="Neurolysin/TOP_dom2"/>
</dbReference>
<comment type="similarity">
    <text evidence="1 9">Belongs to the peptidase M3 family.</text>
</comment>
<evidence type="ECO:0000256" key="2">
    <source>
        <dbReference type="ARBA" id="ARBA00022670"/>
    </source>
</evidence>
<keyword evidence="3 9" id="KW-0479">Metal-binding</keyword>
<dbReference type="GO" id="GO:0006508">
    <property type="term" value="P:proteolysis"/>
    <property type="evidence" value="ECO:0007669"/>
    <property type="project" value="UniProtKB-KW"/>
</dbReference>
<evidence type="ECO:0000256" key="7">
    <source>
        <dbReference type="ARBA" id="ARBA00024603"/>
    </source>
</evidence>
<proteinExistence type="inferred from homology"/>
<dbReference type="Gene3D" id="1.20.1050.40">
    <property type="entry name" value="Endopeptidase. Chain P, domain 1"/>
    <property type="match status" value="1"/>
</dbReference>
<dbReference type="GO" id="GO:0005829">
    <property type="term" value="C:cytosol"/>
    <property type="evidence" value="ECO:0007669"/>
    <property type="project" value="UniProtKB-ARBA"/>
</dbReference>
<comment type="caution">
    <text evidence="12">The sequence shown here is derived from an EMBL/GenBank/DDBJ whole genome shotgun (WGS) entry which is preliminary data.</text>
</comment>
<protein>
    <recommendedName>
        <fullName evidence="8">oligopeptidase A</fullName>
        <ecNumber evidence="8">3.4.24.70</ecNumber>
    </recommendedName>
</protein>
<name>A0AAV3U882_9ALTE</name>
<evidence type="ECO:0000256" key="1">
    <source>
        <dbReference type="ARBA" id="ARBA00006040"/>
    </source>
</evidence>
<evidence type="ECO:0000313" key="13">
    <source>
        <dbReference type="Proteomes" id="UP001409585"/>
    </source>
</evidence>
<dbReference type="PANTHER" id="PTHR11804">
    <property type="entry name" value="PROTEASE M3 THIMET OLIGOPEPTIDASE-RELATED"/>
    <property type="match status" value="1"/>
</dbReference>
<keyword evidence="13" id="KW-1185">Reference proteome</keyword>
<evidence type="ECO:0000259" key="11">
    <source>
        <dbReference type="Pfam" id="PF19310"/>
    </source>
</evidence>
<dbReference type="SUPFAM" id="SSF55486">
    <property type="entry name" value="Metalloproteases ('zincins'), catalytic domain"/>
    <property type="match status" value="1"/>
</dbReference>
<dbReference type="Pfam" id="PF01432">
    <property type="entry name" value="Peptidase_M3"/>
    <property type="match status" value="1"/>
</dbReference>
<evidence type="ECO:0000256" key="4">
    <source>
        <dbReference type="ARBA" id="ARBA00022801"/>
    </source>
</evidence>
<dbReference type="Gene3D" id="1.10.1370.10">
    <property type="entry name" value="Neurolysin, domain 3"/>
    <property type="match status" value="1"/>
</dbReference>
<dbReference type="RefSeq" id="WP_345427166.1">
    <property type="nucleotide sequence ID" value="NZ_AP031496.1"/>
</dbReference>
<dbReference type="InterPro" id="IPR034005">
    <property type="entry name" value="M3A_DCP"/>
</dbReference>
<dbReference type="CDD" id="cd06456">
    <property type="entry name" value="M3A_DCP"/>
    <property type="match status" value="1"/>
</dbReference>
<evidence type="ECO:0000256" key="8">
    <source>
        <dbReference type="ARBA" id="ARBA00026100"/>
    </source>
</evidence>
<dbReference type="EMBL" id="BAABLX010000075">
    <property type="protein sequence ID" value="GAA4957783.1"/>
    <property type="molecule type" value="Genomic_DNA"/>
</dbReference>
<dbReference type="InterPro" id="IPR045090">
    <property type="entry name" value="Pept_M3A_M3B"/>
</dbReference>
<evidence type="ECO:0000256" key="6">
    <source>
        <dbReference type="ARBA" id="ARBA00023049"/>
    </source>
</evidence>
<dbReference type="EC" id="3.4.24.70" evidence="8"/>
<gene>
    <name evidence="12" type="primary">prlC</name>
    <name evidence="12" type="ORF">GCM10025791_42920</name>
</gene>
<dbReference type="InterPro" id="IPR045666">
    <property type="entry name" value="OpdA_N"/>
</dbReference>
<evidence type="ECO:0000256" key="3">
    <source>
        <dbReference type="ARBA" id="ARBA00022723"/>
    </source>
</evidence>
<dbReference type="GO" id="GO:0006518">
    <property type="term" value="P:peptide metabolic process"/>
    <property type="evidence" value="ECO:0007669"/>
    <property type="project" value="TreeGrafter"/>
</dbReference>
<organism evidence="12 13">
    <name type="scientific">Halioxenophilus aromaticivorans</name>
    <dbReference type="NCBI Taxonomy" id="1306992"/>
    <lineage>
        <taxon>Bacteria</taxon>
        <taxon>Pseudomonadati</taxon>
        <taxon>Pseudomonadota</taxon>
        <taxon>Gammaproteobacteria</taxon>
        <taxon>Alteromonadales</taxon>
        <taxon>Alteromonadaceae</taxon>
        <taxon>Halioxenophilus</taxon>
    </lineage>
</organism>
<dbReference type="FunFam" id="3.40.390.10:FF:000009">
    <property type="entry name" value="Oligopeptidase A"/>
    <property type="match status" value="1"/>
</dbReference>
<evidence type="ECO:0000256" key="5">
    <source>
        <dbReference type="ARBA" id="ARBA00022833"/>
    </source>
</evidence>
<comment type="cofactor">
    <cofactor evidence="9">
        <name>Zn(2+)</name>
        <dbReference type="ChEBI" id="CHEBI:29105"/>
    </cofactor>
    <text evidence="9">Binds 1 zinc ion.</text>
</comment>
<evidence type="ECO:0000256" key="9">
    <source>
        <dbReference type="RuleBase" id="RU003435"/>
    </source>
</evidence>
<dbReference type="InterPro" id="IPR001567">
    <property type="entry name" value="Pept_M3A_M3B_dom"/>
</dbReference>
<comment type="catalytic activity">
    <reaction evidence="7">
        <text>Hydrolysis of oligopeptides, with broad specificity. Gly or Ala commonly occur as P1 or P1' residues, but more distant residues are also important, as is shown by the fact that Z-Gly-Pro-Gly-|-Gly-Pro-Ala is cleaved, but not Z-(Gly)(5).</text>
        <dbReference type="EC" id="3.4.24.70"/>
    </reaction>
</comment>
<dbReference type="NCBIfam" id="NF008159">
    <property type="entry name" value="PRK10911.1"/>
    <property type="match status" value="1"/>
</dbReference>
<sequence length="694" mass="77717">MSKPPSHNPLVEPHTLPPFAEIQPEHVVPAVEYFIERNTALVEDIVTNAKSAPSWDNFVYPMEDCDDDLSQAWSPVGHLNGVLNSEALREAYNEALLKITEFATAMGQHQGMYEGYNTLRNSAQFEQLSQAQQKTIDNALRDFTLSGIGLPKEKQQQFAANSKRLSELSSKFSNNVLDATHAWYQHITDESELSGLPASALAVAKQAAASKSLEGWVITLDIPAYLAVMTHADNRALREAMYRAYTTRASDQGTKADGSSAAEWDNSELISETLALRQQQAELLGFANYAELSLARKMAQTPEQVEEFLLNLADQSKAMAEQELAELRTFAQQDGLDELQAWDVSYYSEKLKEQQHAISQEAVRPYFPAEKVISGLFSVASRLFGLTIKQDSDITTWHPDARYYRVERDGVEIAGFYLDIYAREHKRGGAWMDVCRTRRKTAQGLQLPVAYLTCNFNPPSESIPALLTHNEVTTLFHEFGHGLHHMLTQVDVAAVSGTSGVEWDAVELPSQFLENWCWHPEVLGLLSGHYETGEPLPEDLLNKMLAAKNFQSGMMMMRQIEFALFDLRLHWHYPSLNPVDVAGVINDVRQRVAVFQPPAFNRFENSFNHIFAGGYAAGYYSYKWAEVLSADAFSVFEENGIFDADSGQRFLTEILQKGGSRDANSLFVAFRGREPENDALLRHSGIDVSQPKPA</sequence>
<dbReference type="Gene3D" id="3.40.390.10">
    <property type="entry name" value="Collagenase (Catalytic Domain)"/>
    <property type="match status" value="1"/>
</dbReference>
<keyword evidence="5 9" id="KW-0862">Zinc</keyword>